<accession>W4RLA9</accession>
<comment type="caution">
    <text evidence="1">The sequence shown here is derived from an EMBL/GenBank/DDBJ whole genome shotgun (WGS) entry which is preliminary data.</text>
</comment>
<evidence type="ECO:0000313" key="2">
    <source>
        <dbReference type="Proteomes" id="UP000018949"/>
    </source>
</evidence>
<reference evidence="1 2" key="1">
    <citation type="submission" date="2013-12" db="EMBL/GenBank/DDBJ databases">
        <title>NBRP : Genome information of microbial organism related human and environment.</title>
        <authorList>
            <person name="Hattori M."/>
            <person name="Oshima K."/>
            <person name="Inaba H."/>
            <person name="Suda W."/>
            <person name="Sakamoto M."/>
            <person name="Iino T."/>
            <person name="Kitahara M."/>
            <person name="Oshida Y."/>
            <person name="Iida T."/>
            <person name="Kudo T."/>
            <person name="Itoh T."/>
            <person name="Ahmed I."/>
            <person name="Ohkuma M."/>
        </authorList>
    </citation>
    <scope>NUCLEOTIDE SEQUENCE [LARGE SCALE GENOMIC DNA]</scope>
    <source>
        <strain evidence="1 2">JCM 21738</strain>
    </source>
</reference>
<name>W4RLA9_9BACI</name>
<organism evidence="1 2">
    <name type="scientific">Mesobacillus boroniphilus JCM 21738</name>
    <dbReference type="NCBI Taxonomy" id="1294265"/>
    <lineage>
        <taxon>Bacteria</taxon>
        <taxon>Bacillati</taxon>
        <taxon>Bacillota</taxon>
        <taxon>Bacilli</taxon>
        <taxon>Bacillales</taxon>
        <taxon>Bacillaceae</taxon>
        <taxon>Mesobacillus</taxon>
    </lineage>
</organism>
<gene>
    <name evidence="1" type="ORF">JCM21738_2000</name>
</gene>
<keyword evidence="2" id="KW-1185">Reference proteome</keyword>
<protein>
    <submittedName>
        <fullName evidence="1">Uncharacterized protein</fullName>
    </submittedName>
</protein>
<dbReference type="Proteomes" id="UP000018949">
    <property type="component" value="Unassembled WGS sequence"/>
</dbReference>
<proteinExistence type="predicted"/>
<evidence type="ECO:0000313" key="1">
    <source>
        <dbReference type="EMBL" id="GAE45220.1"/>
    </source>
</evidence>
<dbReference type="EMBL" id="BAUW01000018">
    <property type="protein sequence ID" value="GAE45220.1"/>
    <property type="molecule type" value="Genomic_DNA"/>
</dbReference>
<sequence length="61" mass="7180">MVYWMHKRIIGWLSVLGDILFLQKLQRRQYYGQKLINPFHPADVNRLPESEGVSFAESCTV</sequence>
<dbReference type="AlphaFoldDB" id="W4RLA9"/>